<sequence>MVSGVVDWYSLTSLHCGKKFTKWGQPRVCNKFAAMLVGAILRKFNPHERSNWPLDC</sequence>
<dbReference type="EMBL" id="ACSH02000008">
    <property type="protein sequence ID" value="EFM48052.1"/>
    <property type="molecule type" value="Genomic_DNA"/>
</dbReference>
<gene>
    <name evidence="1" type="ORF">HMPREF0299_5519</name>
</gene>
<keyword evidence="2" id="KW-1185">Reference proteome</keyword>
<evidence type="ECO:0000313" key="1">
    <source>
        <dbReference type="EMBL" id="EFM48052.1"/>
    </source>
</evidence>
<reference evidence="1" key="1">
    <citation type="submission" date="2010-08" db="EMBL/GenBank/DDBJ databases">
        <authorList>
            <person name="Harkins D.M."/>
            <person name="Madupu R."/>
            <person name="Durkin A.S."/>
            <person name="Torralba M."/>
            <person name="Methe B."/>
            <person name="Sutton G.G."/>
            <person name="Nelson K.E."/>
        </authorList>
    </citation>
    <scope>NUCLEOTIDE SEQUENCE [LARGE SCALE GENOMIC DNA]</scope>
    <source>
        <strain evidence="1">ATCC 14266</strain>
    </source>
</reference>
<protein>
    <submittedName>
        <fullName evidence="1">Uncharacterized protein</fullName>
    </submittedName>
</protein>
<proteinExistence type="predicted"/>
<dbReference type="AlphaFoldDB" id="E0DIK7"/>
<dbReference type="Proteomes" id="UP000004218">
    <property type="component" value="Unassembled WGS sequence"/>
</dbReference>
<comment type="caution">
    <text evidence="1">The sequence shown here is derived from an EMBL/GenBank/DDBJ whole genome shotgun (WGS) entry which is preliminary data.</text>
</comment>
<organism evidence="1 2">
    <name type="scientific">Corynebacterium matruchotii ATCC 14266</name>
    <dbReference type="NCBI Taxonomy" id="553207"/>
    <lineage>
        <taxon>Bacteria</taxon>
        <taxon>Bacillati</taxon>
        <taxon>Actinomycetota</taxon>
        <taxon>Actinomycetes</taxon>
        <taxon>Mycobacteriales</taxon>
        <taxon>Corynebacteriaceae</taxon>
        <taxon>Corynebacterium</taxon>
    </lineage>
</organism>
<name>E0DIK7_9CORY</name>
<evidence type="ECO:0000313" key="2">
    <source>
        <dbReference type="Proteomes" id="UP000004218"/>
    </source>
</evidence>
<accession>E0DIK7</accession>